<dbReference type="InterPro" id="IPR052159">
    <property type="entry name" value="Competence_DNA_uptake"/>
</dbReference>
<comment type="caution">
    <text evidence="8">The sequence shown here is derived from an EMBL/GenBank/DDBJ whole genome shotgun (WGS) entry which is preliminary data.</text>
</comment>
<dbReference type="NCBIfam" id="TIGR00361">
    <property type="entry name" value="ComEC_Rec2"/>
    <property type="match status" value="1"/>
</dbReference>
<dbReference type="CDD" id="cd07731">
    <property type="entry name" value="ComA-like_MBL-fold"/>
    <property type="match status" value="1"/>
</dbReference>
<feature type="transmembrane region" description="Helical" evidence="6">
    <location>
        <begin position="7"/>
        <end position="38"/>
    </location>
</feature>
<dbReference type="Gene3D" id="3.60.15.10">
    <property type="entry name" value="Ribonuclease Z/Hydroxyacylglutathione hydrolase-like"/>
    <property type="match status" value="1"/>
</dbReference>
<feature type="transmembrane region" description="Helical" evidence="6">
    <location>
        <begin position="387"/>
        <end position="406"/>
    </location>
</feature>
<evidence type="ECO:0000256" key="3">
    <source>
        <dbReference type="ARBA" id="ARBA00022692"/>
    </source>
</evidence>
<evidence type="ECO:0000256" key="6">
    <source>
        <dbReference type="SAM" id="Phobius"/>
    </source>
</evidence>
<dbReference type="InterPro" id="IPR004797">
    <property type="entry name" value="Competence_ComEC/Rec2"/>
</dbReference>
<dbReference type="PANTHER" id="PTHR30619:SF1">
    <property type="entry name" value="RECOMBINATION PROTEIN 2"/>
    <property type="match status" value="1"/>
</dbReference>
<dbReference type="InterPro" id="IPR001279">
    <property type="entry name" value="Metallo-B-lactamas"/>
</dbReference>
<dbReference type="GO" id="GO:0030420">
    <property type="term" value="P:establishment of competence for transformation"/>
    <property type="evidence" value="ECO:0007669"/>
    <property type="project" value="InterPro"/>
</dbReference>
<feature type="transmembrane region" description="Helical" evidence="6">
    <location>
        <begin position="466"/>
        <end position="483"/>
    </location>
</feature>
<keyword evidence="3 6" id="KW-0812">Transmembrane</keyword>
<dbReference type="Pfam" id="PF13567">
    <property type="entry name" value="DUF4131"/>
    <property type="match status" value="1"/>
</dbReference>
<dbReference type="Pfam" id="PF03772">
    <property type="entry name" value="Competence"/>
    <property type="match status" value="1"/>
</dbReference>
<proteinExistence type="predicted"/>
<dbReference type="PANTHER" id="PTHR30619">
    <property type="entry name" value="DNA INTERNALIZATION/COMPETENCE PROTEIN COMEC/REC2"/>
    <property type="match status" value="1"/>
</dbReference>
<accession>A0A366EJ02</accession>
<dbReference type="GO" id="GO:0005886">
    <property type="term" value="C:plasma membrane"/>
    <property type="evidence" value="ECO:0007669"/>
    <property type="project" value="UniProtKB-SubCell"/>
</dbReference>
<comment type="subcellular location">
    <subcellularLocation>
        <location evidence="1">Cell membrane</location>
        <topology evidence="1">Multi-pass membrane protein</topology>
    </subcellularLocation>
</comment>
<evidence type="ECO:0000313" key="9">
    <source>
        <dbReference type="Proteomes" id="UP000252118"/>
    </source>
</evidence>
<feature type="transmembrane region" description="Helical" evidence="6">
    <location>
        <begin position="298"/>
        <end position="318"/>
    </location>
</feature>
<sequence>MNRGLYLYPAISVLSGTLLALQFHWGAVVLALLLVSLFLRKMTFTILFLCFVFLFISFLNTTIQEKRQKTVLTSEPQPADLQIVINDIPVIDGNSFVTLARIKKEKVLIRYYFSSEEEKRKFQYVKPGFVCKVKGQLTEPKPNKNPNLFHYKNYLAHRGVYWVLGVNVFEKCADESTWKHTLINLRFNGLKKIEREFPSSTAGVTQALLFGETGLIAEDTMKAFRELGVVHLLAISGLHVGLVFAVLYYCLLRIGVTKESVTWIGIVFLLCYIVLTGASPSVMRASSMLIVILLSRKVASKLSTIDSLSIVFVMLVLYDPFAVFNVGFQLSFMVSFSLVVSSAVILNTSSSIAQLVKVTVVAQLSSLPIILYHFYEFSLLGFLTNLLYVPLFSFIVLPMTIIVYILSVEWLILFHKHLLDGIQWVSTFIASFPFSTIVMGKPPFLLLVGYLIAIYIVFVGFEKRKYMLSGLLLIFWASTHMLINTYNPYGEIVFVDVGQGDATLIKLPYNRGTYLIDTGGEVPFSKEEWEERKSRFSVGEDIVVPFLKSKGITSIDTLILTHGDLDHIGGSEAVLREMKVKEVLISPNSDEKGEMKKIMKIAGQKKVPVKEAWYPYSWAGDKDGLHIVSPQDEKYEGNNDSIVLYGEIGSLRWLFTGDLEEQGENEFIRNFDLPIDVLKVGHHGSNTSTTEEFLIDTKPSVAVISAGETNRFGHPHPEVVERLKRRGITIYSTGENGAISYRFWDKKGTFSAHLP</sequence>
<gene>
    <name evidence="8" type="ORF">DET59_11558</name>
</gene>
<feature type="transmembrane region" description="Helical" evidence="6">
    <location>
        <begin position="330"/>
        <end position="348"/>
    </location>
</feature>
<dbReference type="OrthoDB" id="9761531at2"/>
<evidence type="ECO:0000256" key="2">
    <source>
        <dbReference type="ARBA" id="ARBA00022475"/>
    </source>
</evidence>
<evidence type="ECO:0000256" key="1">
    <source>
        <dbReference type="ARBA" id="ARBA00004651"/>
    </source>
</evidence>
<protein>
    <submittedName>
        <fullName evidence="8">Competence protein ComEC</fullName>
    </submittedName>
</protein>
<feature type="transmembrane region" description="Helical" evidence="6">
    <location>
        <begin position="44"/>
        <end position="63"/>
    </location>
</feature>
<organism evidence="8 9">
    <name type="scientific">Rossellomorea aquimaris</name>
    <dbReference type="NCBI Taxonomy" id="189382"/>
    <lineage>
        <taxon>Bacteria</taxon>
        <taxon>Bacillati</taxon>
        <taxon>Bacillota</taxon>
        <taxon>Bacilli</taxon>
        <taxon>Bacillales</taxon>
        <taxon>Bacillaceae</taxon>
        <taxon>Rossellomorea</taxon>
    </lineage>
</organism>
<feature type="transmembrane region" description="Helical" evidence="6">
    <location>
        <begin position="444"/>
        <end position="461"/>
    </location>
</feature>
<dbReference type="SMART" id="SM00849">
    <property type="entry name" value="Lactamase_B"/>
    <property type="match status" value="1"/>
</dbReference>
<dbReference type="RefSeq" id="WP_113970643.1">
    <property type="nucleotide sequence ID" value="NZ_QNRJ01000015.1"/>
</dbReference>
<dbReference type="Proteomes" id="UP000252118">
    <property type="component" value="Unassembled WGS sequence"/>
</dbReference>
<feature type="transmembrane region" description="Helical" evidence="6">
    <location>
        <begin position="229"/>
        <end position="249"/>
    </location>
</feature>
<evidence type="ECO:0000256" key="5">
    <source>
        <dbReference type="ARBA" id="ARBA00023136"/>
    </source>
</evidence>
<dbReference type="InterPro" id="IPR036866">
    <property type="entry name" value="RibonucZ/Hydroxyglut_hydro"/>
</dbReference>
<feature type="transmembrane region" description="Helical" evidence="6">
    <location>
        <begin position="418"/>
        <end position="438"/>
    </location>
</feature>
<keyword evidence="4 6" id="KW-1133">Transmembrane helix</keyword>
<dbReference type="EMBL" id="QNRJ01000015">
    <property type="protein sequence ID" value="RBP02391.1"/>
    <property type="molecule type" value="Genomic_DNA"/>
</dbReference>
<feature type="domain" description="Metallo-beta-lactamase" evidence="7">
    <location>
        <begin position="499"/>
        <end position="708"/>
    </location>
</feature>
<dbReference type="NCBIfam" id="TIGR00360">
    <property type="entry name" value="ComEC_N-term"/>
    <property type="match status" value="1"/>
</dbReference>
<feature type="transmembrane region" description="Helical" evidence="6">
    <location>
        <begin position="261"/>
        <end position="278"/>
    </location>
</feature>
<keyword evidence="2" id="KW-1003">Cell membrane</keyword>
<dbReference type="InterPro" id="IPR025405">
    <property type="entry name" value="DUF4131"/>
</dbReference>
<evidence type="ECO:0000256" key="4">
    <source>
        <dbReference type="ARBA" id="ARBA00022989"/>
    </source>
</evidence>
<dbReference type="Pfam" id="PF00753">
    <property type="entry name" value="Lactamase_B"/>
    <property type="match status" value="1"/>
</dbReference>
<evidence type="ECO:0000313" key="8">
    <source>
        <dbReference type="EMBL" id="RBP02391.1"/>
    </source>
</evidence>
<dbReference type="AlphaFoldDB" id="A0A366EJ02"/>
<name>A0A366EJ02_9BACI</name>
<reference evidence="8 9" key="1">
    <citation type="submission" date="2018-06" db="EMBL/GenBank/DDBJ databases">
        <title>Freshwater and sediment microbial communities from various areas in North America, analyzing microbe dynamics in response to fracking.</title>
        <authorList>
            <person name="Lamendella R."/>
        </authorList>
    </citation>
    <scope>NUCLEOTIDE SEQUENCE [LARGE SCALE GENOMIC DNA]</scope>
    <source>
        <strain evidence="8 9">97B</strain>
    </source>
</reference>
<dbReference type="SUPFAM" id="SSF56281">
    <property type="entry name" value="Metallo-hydrolase/oxidoreductase"/>
    <property type="match status" value="1"/>
</dbReference>
<dbReference type="InterPro" id="IPR035681">
    <property type="entry name" value="ComA-like_MBL"/>
</dbReference>
<evidence type="ECO:0000259" key="7">
    <source>
        <dbReference type="SMART" id="SM00849"/>
    </source>
</evidence>
<keyword evidence="5 6" id="KW-0472">Membrane</keyword>
<feature type="transmembrane region" description="Helical" evidence="6">
    <location>
        <begin position="355"/>
        <end position="375"/>
    </location>
</feature>
<dbReference type="InterPro" id="IPR004477">
    <property type="entry name" value="ComEC_N"/>
</dbReference>